<accession>A0A4Y2CQ79</accession>
<keyword evidence="2" id="KW-1185">Reference proteome</keyword>
<dbReference type="Proteomes" id="UP000499080">
    <property type="component" value="Unassembled WGS sequence"/>
</dbReference>
<reference evidence="1 2" key="1">
    <citation type="journal article" date="2019" name="Sci. Rep.">
        <title>Orb-weaving spider Araneus ventricosus genome elucidates the spidroin gene catalogue.</title>
        <authorList>
            <person name="Kono N."/>
            <person name="Nakamura H."/>
            <person name="Ohtoshi R."/>
            <person name="Moran D.A.P."/>
            <person name="Shinohara A."/>
            <person name="Yoshida Y."/>
            <person name="Fujiwara M."/>
            <person name="Mori M."/>
            <person name="Tomita M."/>
            <person name="Arakawa K."/>
        </authorList>
    </citation>
    <scope>NUCLEOTIDE SEQUENCE [LARGE SCALE GENOMIC DNA]</scope>
</reference>
<comment type="caution">
    <text evidence="1">The sequence shown here is derived from an EMBL/GenBank/DDBJ whole genome shotgun (WGS) entry which is preliminary data.</text>
</comment>
<dbReference type="EMBL" id="BGPR01000220">
    <property type="protein sequence ID" value="GBM05937.1"/>
    <property type="molecule type" value="Genomic_DNA"/>
</dbReference>
<sequence length="115" mass="13031">MHTHLYARWSTTAYLCCNVTLNNWKDRVLSADSPNTHGLPYLPICHLVTFRSGDFRSHKCRDKLPSMSTSKDAIHQHVSALPQAMLLNAVNGVMCRLTAVLLNNDQIHEQLQAYL</sequence>
<gene>
    <name evidence="1" type="ORF">AVEN_135295_1</name>
</gene>
<evidence type="ECO:0000313" key="2">
    <source>
        <dbReference type="Proteomes" id="UP000499080"/>
    </source>
</evidence>
<name>A0A4Y2CQ79_ARAVE</name>
<protein>
    <submittedName>
        <fullName evidence="1">Uncharacterized protein</fullName>
    </submittedName>
</protein>
<dbReference type="AlphaFoldDB" id="A0A4Y2CQ79"/>
<proteinExistence type="predicted"/>
<evidence type="ECO:0000313" key="1">
    <source>
        <dbReference type="EMBL" id="GBM05937.1"/>
    </source>
</evidence>
<organism evidence="1 2">
    <name type="scientific">Araneus ventricosus</name>
    <name type="common">Orbweaver spider</name>
    <name type="synonym">Epeira ventricosa</name>
    <dbReference type="NCBI Taxonomy" id="182803"/>
    <lineage>
        <taxon>Eukaryota</taxon>
        <taxon>Metazoa</taxon>
        <taxon>Ecdysozoa</taxon>
        <taxon>Arthropoda</taxon>
        <taxon>Chelicerata</taxon>
        <taxon>Arachnida</taxon>
        <taxon>Araneae</taxon>
        <taxon>Araneomorphae</taxon>
        <taxon>Entelegynae</taxon>
        <taxon>Araneoidea</taxon>
        <taxon>Araneidae</taxon>
        <taxon>Araneus</taxon>
    </lineage>
</organism>